<dbReference type="AlphaFoldDB" id="H0HLN7"/>
<sequence length="204" mass="21570">MVAWLAHAMAVQANKYDRFKEVCVTVREFQRSLFVILAVAGLSPAPALAQETALPGGATSLREVHGDWVVSCVIRGEGEQARKVCAMSQEQQNGQSGQRIIAVELQPSADASAVTLFLPFGLDLASGAALQIDDQAQGQPLPFRTCLPAGCIVSSNLDAKMLESLRNGTSLKVHAKADGAKDTIFSVSLKGFGGAFDRTLALAK</sequence>
<dbReference type="Pfam" id="PF06776">
    <property type="entry name" value="IalB"/>
    <property type="match status" value="1"/>
</dbReference>
<reference evidence="1 2" key="1">
    <citation type="journal article" date="2012" name="J. Bacteriol.">
        <title>Draft Genome Sequence of Mesorhizobium alhagi CCNWXJ12-2T, a Novel Salt-Resistant Species Isolated from the Desert of Northwestern China.</title>
        <authorList>
            <person name="Zhou M."/>
            <person name="Chen W."/>
            <person name="Chen H."/>
            <person name="Wei G."/>
        </authorList>
    </citation>
    <scope>NUCLEOTIDE SEQUENCE [LARGE SCALE GENOMIC DNA]</scope>
    <source>
        <strain evidence="1 2">CCNWXJ12-2</strain>
    </source>
</reference>
<proteinExistence type="predicted"/>
<protein>
    <submittedName>
        <fullName evidence="1">Invasion-like protein</fullName>
    </submittedName>
</protein>
<dbReference type="Proteomes" id="UP000003250">
    <property type="component" value="Unassembled WGS sequence"/>
</dbReference>
<dbReference type="PATRIC" id="fig|1107882.3.peg.1033"/>
<name>H0HLN7_9HYPH</name>
<dbReference type="Gene3D" id="2.60.40.1880">
    <property type="entry name" value="Invasion associated locus B (IalB) protein"/>
    <property type="match status" value="1"/>
</dbReference>
<organism evidence="1 2">
    <name type="scientific">Mesorhizobium alhagi CCNWXJ12-2</name>
    <dbReference type="NCBI Taxonomy" id="1107882"/>
    <lineage>
        <taxon>Bacteria</taxon>
        <taxon>Pseudomonadati</taxon>
        <taxon>Pseudomonadota</taxon>
        <taxon>Alphaproteobacteria</taxon>
        <taxon>Hyphomicrobiales</taxon>
        <taxon>Phyllobacteriaceae</taxon>
        <taxon>Allomesorhizobium</taxon>
    </lineage>
</organism>
<dbReference type="EMBL" id="AHAM01000034">
    <property type="protein sequence ID" value="EHK58357.1"/>
    <property type="molecule type" value="Genomic_DNA"/>
</dbReference>
<gene>
    <name evidence="1" type="ORF">MAXJ12_05241</name>
</gene>
<dbReference type="InterPro" id="IPR010642">
    <property type="entry name" value="Invasion_prot_B"/>
</dbReference>
<keyword evidence="2" id="KW-1185">Reference proteome</keyword>
<dbReference type="InterPro" id="IPR038696">
    <property type="entry name" value="IalB_sf"/>
</dbReference>
<evidence type="ECO:0000313" key="1">
    <source>
        <dbReference type="EMBL" id="EHK58357.1"/>
    </source>
</evidence>
<accession>H0HLN7</accession>
<evidence type="ECO:0000313" key="2">
    <source>
        <dbReference type="Proteomes" id="UP000003250"/>
    </source>
</evidence>